<dbReference type="GO" id="GO:0005524">
    <property type="term" value="F:ATP binding"/>
    <property type="evidence" value="ECO:0007669"/>
    <property type="project" value="UniProtKB-UniRule"/>
</dbReference>
<evidence type="ECO:0000256" key="7">
    <source>
        <dbReference type="ARBA" id="ARBA00022777"/>
    </source>
</evidence>
<gene>
    <name evidence="20" type="primary">LOC103638818</name>
</gene>
<evidence type="ECO:0000256" key="11">
    <source>
        <dbReference type="ARBA" id="ARBA00023180"/>
    </source>
</evidence>
<evidence type="ECO:0000256" key="4">
    <source>
        <dbReference type="ARBA" id="ARBA00022679"/>
    </source>
</evidence>
<dbReference type="PROSITE" id="PS50948">
    <property type="entry name" value="PAN"/>
    <property type="match status" value="1"/>
</dbReference>
<evidence type="ECO:0000256" key="2">
    <source>
        <dbReference type="ARBA" id="ARBA00012513"/>
    </source>
</evidence>
<evidence type="ECO:0000256" key="9">
    <source>
        <dbReference type="ARBA" id="ARBA00023157"/>
    </source>
</evidence>
<dbReference type="Pfam" id="PF07714">
    <property type="entry name" value="PK_Tyr_Ser-Thr"/>
    <property type="match status" value="1"/>
</dbReference>
<dbReference type="SMART" id="SM00108">
    <property type="entry name" value="B_lectin"/>
    <property type="match status" value="1"/>
</dbReference>
<proteinExistence type="predicted"/>
<dbReference type="InterPro" id="IPR003609">
    <property type="entry name" value="Pan_app"/>
</dbReference>
<dbReference type="GO" id="GO:0004674">
    <property type="term" value="F:protein serine/threonine kinase activity"/>
    <property type="evidence" value="ECO:0007669"/>
    <property type="project" value="UniProtKB-KW"/>
</dbReference>
<dbReference type="SUPFAM" id="SSF51110">
    <property type="entry name" value="alpha-D-mannose-specific plant lectins"/>
    <property type="match status" value="1"/>
</dbReference>
<organism evidence="20 21">
    <name type="scientific">Zea mays</name>
    <name type="common">Maize</name>
    <dbReference type="NCBI Taxonomy" id="4577"/>
    <lineage>
        <taxon>Eukaryota</taxon>
        <taxon>Viridiplantae</taxon>
        <taxon>Streptophyta</taxon>
        <taxon>Embryophyta</taxon>
        <taxon>Tracheophyta</taxon>
        <taxon>Spermatophyta</taxon>
        <taxon>Magnoliopsida</taxon>
        <taxon>Liliopsida</taxon>
        <taxon>Poales</taxon>
        <taxon>Poaceae</taxon>
        <taxon>PACMAD clade</taxon>
        <taxon>Panicoideae</taxon>
        <taxon>Andropogonodae</taxon>
        <taxon>Andropogoneae</taxon>
        <taxon>Tripsacinae</taxon>
        <taxon>Zea</taxon>
    </lineage>
</organism>
<feature type="domain" description="Bulb-type lectin" evidence="18">
    <location>
        <begin position="24"/>
        <end position="155"/>
    </location>
</feature>
<dbReference type="Gene3D" id="1.10.510.10">
    <property type="entry name" value="Transferase(Phosphotransferase) domain 1"/>
    <property type="match status" value="1"/>
</dbReference>
<dbReference type="CDD" id="cd01098">
    <property type="entry name" value="PAN_AP_plant"/>
    <property type="match status" value="1"/>
</dbReference>
<dbReference type="InterPro" id="IPR017441">
    <property type="entry name" value="Protein_kinase_ATP_BS"/>
</dbReference>
<dbReference type="GO" id="GO:0051707">
    <property type="term" value="P:response to other organism"/>
    <property type="evidence" value="ECO:0007669"/>
    <property type="project" value="UniProtKB-ARBA"/>
</dbReference>
<keyword evidence="10" id="KW-0675">Receptor</keyword>
<evidence type="ECO:0000256" key="10">
    <source>
        <dbReference type="ARBA" id="ARBA00023170"/>
    </source>
</evidence>
<dbReference type="Gene3D" id="3.30.200.20">
    <property type="entry name" value="Phosphorylase Kinase, domain 1"/>
    <property type="match status" value="1"/>
</dbReference>
<evidence type="ECO:0000259" key="19">
    <source>
        <dbReference type="PROSITE" id="PS50948"/>
    </source>
</evidence>
<keyword evidence="6 14" id="KW-0547">Nucleotide-binding</keyword>
<dbReference type="InterPro" id="IPR001245">
    <property type="entry name" value="Ser-Thr/Tyr_kinase_cat_dom"/>
</dbReference>
<protein>
    <recommendedName>
        <fullName evidence="2">non-specific serine/threonine protein kinase</fullName>
        <ecNumber evidence="2">2.7.11.1</ecNumber>
    </recommendedName>
</protein>
<dbReference type="GO" id="GO:0048544">
    <property type="term" value="P:recognition of pollen"/>
    <property type="evidence" value="ECO:0007669"/>
    <property type="project" value="InterPro"/>
</dbReference>
<feature type="binding site" evidence="14">
    <location>
        <position position="546"/>
    </location>
    <ligand>
        <name>ATP</name>
        <dbReference type="ChEBI" id="CHEBI:30616"/>
    </ligand>
</feature>
<keyword evidence="3" id="KW-0723">Serine/threonine-protein kinase</keyword>
<feature type="domain" description="Protein kinase" evidence="17">
    <location>
        <begin position="518"/>
        <end position="679"/>
    </location>
</feature>
<dbReference type="CDD" id="cd00028">
    <property type="entry name" value="B_lectin"/>
    <property type="match status" value="1"/>
</dbReference>
<keyword evidence="9" id="KW-1015">Disulfide bond</keyword>
<keyword evidence="5 16" id="KW-0732">Signal</keyword>
<dbReference type="GO" id="GO:0016020">
    <property type="term" value="C:membrane"/>
    <property type="evidence" value="ECO:0007669"/>
    <property type="project" value="UniProtKB-SubCell"/>
</dbReference>
<keyword evidence="7" id="KW-0418">Kinase</keyword>
<keyword evidence="11" id="KW-0325">Glycoprotein</keyword>
<keyword evidence="8 14" id="KW-0067">ATP-binding</keyword>
<reference evidence="20" key="2">
    <citation type="submission" date="2019-07" db="EMBL/GenBank/DDBJ databases">
        <authorList>
            <person name="Seetharam A."/>
            <person name="Woodhouse M."/>
            <person name="Cannon E."/>
        </authorList>
    </citation>
    <scope>NUCLEOTIDE SEQUENCE [LARGE SCALE GENOMIC DNA]</scope>
    <source>
        <strain evidence="20">cv. B73</strain>
    </source>
</reference>
<feature type="domain" description="Apple" evidence="19">
    <location>
        <begin position="353"/>
        <end position="452"/>
    </location>
</feature>
<comment type="catalytic activity">
    <reaction evidence="13">
        <text>L-seryl-[protein] + ATP = O-phospho-L-seryl-[protein] + ADP + H(+)</text>
        <dbReference type="Rhea" id="RHEA:17989"/>
        <dbReference type="Rhea" id="RHEA-COMP:9863"/>
        <dbReference type="Rhea" id="RHEA-COMP:11604"/>
        <dbReference type="ChEBI" id="CHEBI:15378"/>
        <dbReference type="ChEBI" id="CHEBI:29999"/>
        <dbReference type="ChEBI" id="CHEBI:30616"/>
        <dbReference type="ChEBI" id="CHEBI:83421"/>
        <dbReference type="ChEBI" id="CHEBI:456216"/>
        <dbReference type="EC" id="2.7.11.1"/>
    </reaction>
</comment>
<dbReference type="InterPro" id="IPR000719">
    <property type="entry name" value="Prot_kinase_dom"/>
</dbReference>
<feature type="chain" id="PRO_5032393745" description="non-specific serine/threonine protein kinase" evidence="16">
    <location>
        <begin position="23"/>
        <end position="679"/>
    </location>
</feature>
<keyword evidence="4" id="KW-0808">Transferase</keyword>
<dbReference type="InterPro" id="IPR001480">
    <property type="entry name" value="Bulb-type_lectin_dom"/>
</dbReference>
<comment type="catalytic activity">
    <reaction evidence="12">
        <text>L-threonyl-[protein] + ATP = O-phospho-L-threonyl-[protein] + ADP + H(+)</text>
        <dbReference type="Rhea" id="RHEA:46608"/>
        <dbReference type="Rhea" id="RHEA-COMP:11060"/>
        <dbReference type="Rhea" id="RHEA-COMP:11605"/>
        <dbReference type="ChEBI" id="CHEBI:15378"/>
        <dbReference type="ChEBI" id="CHEBI:30013"/>
        <dbReference type="ChEBI" id="CHEBI:30616"/>
        <dbReference type="ChEBI" id="CHEBI:61977"/>
        <dbReference type="ChEBI" id="CHEBI:456216"/>
        <dbReference type="EC" id="2.7.11.1"/>
    </reaction>
</comment>
<dbReference type="Pfam" id="PF01453">
    <property type="entry name" value="B_lectin"/>
    <property type="match status" value="1"/>
</dbReference>
<dbReference type="SUPFAM" id="SSF56112">
    <property type="entry name" value="Protein kinase-like (PK-like)"/>
    <property type="match status" value="1"/>
</dbReference>
<evidence type="ECO:0000256" key="16">
    <source>
        <dbReference type="SAM" id="SignalP"/>
    </source>
</evidence>
<evidence type="ECO:0000256" key="3">
    <source>
        <dbReference type="ARBA" id="ARBA00022527"/>
    </source>
</evidence>
<evidence type="ECO:0000256" key="13">
    <source>
        <dbReference type="ARBA" id="ARBA00048679"/>
    </source>
</evidence>
<dbReference type="FunFam" id="1.10.510.10:FF:001023">
    <property type="entry name" value="Os07g0541700 protein"/>
    <property type="match status" value="1"/>
</dbReference>
<evidence type="ECO:0000256" key="1">
    <source>
        <dbReference type="ARBA" id="ARBA00004479"/>
    </source>
</evidence>
<dbReference type="PROSITE" id="PS00108">
    <property type="entry name" value="PROTEIN_KINASE_ST"/>
    <property type="match status" value="1"/>
</dbReference>
<dbReference type="AlphaFoldDB" id="A0A804R4S4"/>
<feature type="transmembrane region" description="Helical" evidence="15">
    <location>
        <begin position="454"/>
        <end position="475"/>
    </location>
</feature>
<dbReference type="EC" id="2.7.11.1" evidence="2"/>
<dbReference type="FunFam" id="3.30.200.20:FF:000195">
    <property type="entry name" value="G-type lectin S-receptor-like serine/threonine-protein kinase"/>
    <property type="match status" value="1"/>
</dbReference>
<keyword evidence="15" id="KW-0812">Transmembrane</keyword>
<evidence type="ECO:0000256" key="5">
    <source>
        <dbReference type="ARBA" id="ARBA00022729"/>
    </source>
</evidence>
<reference evidence="21" key="1">
    <citation type="journal article" date="2009" name="Science">
        <title>The B73 maize genome: complexity, diversity, and dynamics.</title>
        <authorList>
            <person name="Schnable P.S."/>
            <person name="Ware D."/>
            <person name="Fulton R.S."/>
            <person name="Stein J.C."/>
            <person name="Wei F."/>
            <person name="Pasternak S."/>
            <person name="Liang C."/>
            <person name="Zhang J."/>
            <person name="Fulton L."/>
            <person name="Graves T.A."/>
            <person name="Minx P."/>
            <person name="Reily A.D."/>
            <person name="Courtney L."/>
            <person name="Kruchowski S.S."/>
            <person name="Tomlinson C."/>
            <person name="Strong C."/>
            <person name="Delehaunty K."/>
            <person name="Fronick C."/>
            <person name="Courtney B."/>
            <person name="Rock S.M."/>
            <person name="Belter E."/>
            <person name="Du F."/>
            <person name="Kim K."/>
            <person name="Abbott R.M."/>
            <person name="Cotton M."/>
            <person name="Levy A."/>
            <person name="Marchetto P."/>
            <person name="Ochoa K."/>
            <person name="Jackson S.M."/>
            <person name="Gillam B."/>
            <person name="Chen W."/>
            <person name="Yan L."/>
            <person name="Higginbotham J."/>
            <person name="Cardenas M."/>
            <person name="Waligorski J."/>
            <person name="Applebaum E."/>
            <person name="Phelps L."/>
            <person name="Falcone J."/>
            <person name="Kanchi K."/>
            <person name="Thane T."/>
            <person name="Scimone A."/>
            <person name="Thane N."/>
            <person name="Henke J."/>
            <person name="Wang T."/>
            <person name="Ruppert J."/>
            <person name="Shah N."/>
            <person name="Rotter K."/>
            <person name="Hodges J."/>
            <person name="Ingenthron E."/>
            <person name="Cordes M."/>
            <person name="Kohlberg S."/>
            <person name="Sgro J."/>
            <person name="Delgado B."/>
            <person name="Mead K."/>
            <person name="Chinwalla A."/>
            <person name="Leonard S."/>
            <person name="Crouse K."/>
            <person name="Collura K."/>
            <person name="Kudrna D."/>
            <person name="Currie J."/>
            <person name="He R."/>
            <person name="Angelova A."/>
            <person name="Rajasekar S."/>
            <person name="Mueller T."/>
            <person name="Lomeli R."/>
            <person name="Scara G."/>
            <person name="Ko A."/>
            <person name="Delaney K."/>
            <person name="Wissotski M."/>
            <person name="Lopez G."/>
            <person name="Campos D."/>
            <person name="Braidotti M."/>
            <person name="Ashley E."/>
            <person name="Golser W."/>
            <person name="Kim H."/>
            <person name="Lee S."/>
            <person name="Lin J."/>
            <person name="Dujmic Z."/>
            <person name="Kim W."/>
            <person name="Talag J."/>
            <person name="Zuccolo A."/>
            <person name="Fan C."/>
            <person name="Sebastian A."/>
            <person name="Kramer M."/>
            <person name="Spiegel L."/>
            <person name="Nascimento L."/>
            <person name="Zutavern T."/>
            <person name="Miller B."/>
            <person name="Ambroise C."/>
            <person name="Muller S."/>
            <person name="Spooner W."/>
            <person name="Narechania A."/>
            <person name="Ren L."/>
            <person name="Wei S."/>
            <person name="Kumari S."/>
            <person name="Faga B."/>
            <person name="Levy M.J."/>
            <person name="McMahan L."/>
            <person name="Van Buren P."/>
            <person name="Vaughn M.W."/>
            <person name="Ying K."/>
            <person name="Yeh C.-T."/>
            <person name="Emrich S.J."/>
            <person name="Jia Y."/>
            <person name="Kalyanaraman A."/>
            <person name="Hsia A.-P."/>
            <person name="Barbazuk W.B."/>
            <person name="Baucom R.S."/>
            <person name="Brutnell T.P."/>
            <person name="Carpita N.C."/>
            <person name="Chaparro C."/>
            <person name="Chia J.-M."/>
            <person name="Deragon J.-M."/>
            <person name="Estill J.C."/>
            <person name="Fu Y."/>
            <person name="Jeddeloh J.A."/>
            <person name="Han Y."/>
            <person name="Lee H."/>
            <person name="Li P."/>
            <person name="Lisch D.R."/>
            <person name="Liu S."/>
            <person name="Liu Z."/>
            <person name="Nagel D.H."/>
            <person name="McCann M.C."/>
            <person name="SanMiguel P."/>
            <person name="Myers A.M."/>
            <person name="Nettleton D."/>
            <person name="Nguyen J."/>
            <person name="Penning B.W."/>
            <person name="Ponnala L."/>
            <person name="Schneider K.L."/>
            <person name="Schwartz D.C."/>
            <person name="Sharma A."/>
            <person name="Soderlund C."/>
            <person name="Springer N.M."/>
            <person name="Sun Q."/>
            <person name="Wang H."/>
            <person name="Waterman M."/>
            <person name="Westerman R."/>
            <person name="Wolfgruber T.K."/>
            <person name="Yang L."/>
            <person name="Yu Y."/>
            <person name="Zhang L."/>
            <person name="Zhou S."/>
            <person name="Zhu Q."/>
            <person name="Bennetzen J.L."/>
            <person name="Dawe R.K."/>
            <person name="Jiang J."/>
            <person name="Jiang N."/>
            <person name="Presting G.G."/>
            <person name="Wessler S.R."/>
            <person name="Aluru S."/>
            <person name="Martienssen R.A."/>
            <person name="Clifton S.W."/>
            <person name="McCombie W.R."/>
            <person name="Wing R.A."/>
            <person name="Wilson R.K."/>
        </authorList>
    </citation>
    <scope>NUCLEOTIDE SEQUENCE [LARGE SCALE GENOMIC DNA]</scope>
    <source>
        <strain evidence="21">cv. B73</strain>
    </source>
</reference>
<dbReference type="PROSITE" id="PS50927">
    <property type="entry name" value="BULB_LECTIN"/>
    <property type="match status" value="1"/>
</dbReference>
<dbReference type="Pfam" id="PF00954">
    <property type="entry name" value="S_locus_glycop"/>
    <property type="match status" value="1"/>
</dbReference>
<dbReference type="InterPro" id="IPR036426">
    <property type="entry name" value="Bulb-type_lectin_dom_sf"/>
</dbReference>
<keyword evidence="15" id="KW-1133">Transmembrane helix</keyword>
<dbReference type="Pfam" id="PF08276">
    <property type="entry name" value="PAN_2"/>
    <property type="match status" value="1"/>
</dbReference>
<evidence type="ECO:0000256" key="12">
    <source>
        <dbReference type="ARBA" id="ARBA00047899"/>
    </source>
</evidence>
<dbReference type="InterPro" id="IPR008271">
    <property type="entry name" value="Ser/Thr_kinase_AS"/>
</dbReference>
<comment type="subcellular location">
    <subcellularLocation>
        <location evidence="1">Membrane</location>
        <topology evidence="1">Single-pass type I membrane protein</topology>
    </subcellularLocation>
</comment>
<dbReference type="EnsemblPlants" id="Zm00001eb388600_T002">
    <property type="protein sequence ID" value="Zm00001eb388600_P002"/>
    <property type="gene ID" value="Zm00001eb388600"/>
</dbReference>
<evidence type="ECO:0000256" key="6">
    <source>
        <dbReference type="ARBA" id="ARBA00022741"/>
    </source>
</evidence>
<evidence type="ECO:0000259" key="18">
    <source>
        <dbReference type="PROSITE" id="PS50927"/>
    </source>
</evidence>
<dbReference type="Proteomes" id="UP000007305">
    <property type="component" value="Chromosome 9"/>
</dbReference>
<dbReference type="PROSITE" id="PS00107">
    <property type="entry name" value="PROTEIN_KINASE_ATP"/>
    <property type="match status" value="1"/>
</dbReference>
<reference evidence="20" key="3">
    <citation type="submission" date="2021-05" db="UniProtKB">
        <authorList>
            <consortium name="EnsemblPlants"/>
        </authorList>
    </citation>
    <scope>IDENTIFICATION</scope>
    <source>
        <strain evidence="20">cv. B73</strain>
    </source>
</reference>
<name>A0A804R4S4_MAIZE</name>
<dbReference type="PANTHER" id="PTHR32444:SF145">
    <property type="entry name" value="OS04G0226600 PROTEIN"/>
    <property type="match status" value="1"/>
</dbReference>
<evidence type="ECO:0000313" key="20">
    <source>
        <dbReference type="EnsemblPlants" id="Zm00001eb388600_P002"/>
    </source>
</evidence>
<feature type="signal peptide" evidence="16">
    <location>
        <begin position="1"/>
        <end position="22"/>
    </location>
</feature>
<evidence type="ECO:0000256" key="14">
    <source>
        <dbReference type="PROSITE-ProRule" id="PRU10141"/>
    </source>
</evidence>
<keyword evidence="21" id="KW-1185">Reference proteome</keyword>
<accession>A0A804R4S4</accession>
<evidence type="ECO:0000313" key="21">
    <source>
        <dbReference type="Proteomes" id="UP000007305"/>
    </source>
</evidence>
<dbReference type="Gramene" id="Zm00001eb388600_T002">
    <property type="protein sequence ID" value="Zm00001eb388600_P002"/>
    <property type="gene ID" value="Zm00001eb388600"/>
</dbReference>
<dbReference type="SMART" id="SM00220">
    <property type="entry name" value="S_TKc"/>
    <property type="match status" value="1"/>
</dbReference>
<evidence type="ECO:0000256" key="15">
    <source>
        <dbReference type="SAM" id="Phobius"/>
    </source>
</evidence>
<keyword evidence="15" id="KW-0472">Membrane</keyword>
<evidence type="ECO:0000256" key="8">
    <source>
        <dbReference type="ARBA" id="ARBA00022840"/>
    </source>
</evidence>
<dbReference type="PROSITE" id="PS50011">
    <property type="entry name" value="PROTEIN_KINASE_DOM"/>
    <property type="match status" value="1"/>
</dbReference>
<sequence length="679" mass="74503">MLSQHVLTLTIFLFFLVCFCHSLHDRLTSVTPLYPGDKLVSDNGGMFALGFFNLTTVNSTRSLYLGIWYNNIPERTYVWVANRNSPITTPSAKLVLTNTSRLVLSDSEGRVVWATDNSVVAGGSGTGTGGSGVLRSTGSFELELQLPNGTAGVVWKSLDHPTDTILPTFRLWTNYRAHTAVRVVAWKGPRDPSAGEFSLSGDPGSRGLQIVIWRGTGTGTAGGRSWRSGVWNGAGAFSSINRFVYSQVVDDGGTIYAAYNAAGGPTTHWKLDYTGNVSLRVWNVESSSWSVLFEGPGTGCLGYGACGPFGYCDATGRDGGVQECKCLDGFEPEDGFFRDFSRGCRRKEALQACGGGGEGGGGRRHYFLALPGMKVPDKFLYVRNRSFEECAAECDRNCSCTAYAYANLSGIVTMSATSDVSRCLLWMGELVDTGKDSDLGNNNKKKIGSMAMEIVLPVMACLLMLTSCVCLVTICKSRARTRRWNKEAHERSVHGFWDQNPELSCTSFAELKAATNSFHEANLLGQGGFGKVYKGTLEDGREVAVKRLSNGSEQGKEQLRNELVLIASLQHKNLVRLLGCCIHEDEKLLIYEYLPNKSLDKFLFDPALKSMLDWPKRFNIIKGVARGILYLHQDSRMVIIHRDLKASNILLDAEMDPKISDFGIARIFGCREQQRLHVA</sequence>
<dbReference type="Gene3D" id="2.90.10.10">
    <property type="entry name" value="Bulb-type lectin domain"/>
    <property type="match status" value="1"/>
</dbReference>
<evidence type="ECO:0000259" key="17">
    <source>
        <dbReference type="PROSITE" id="PS50011"/>
    </source>
</evidence>
<dbReference type="InterPro" id="IPR011009">
    <property type="entry name" value="Kinase-like_dom_sf"/>
</dbReference>
<dbReference type="PANTHER" id="PTHR32444">
    <property type="entry name" value="BULB-TYPE LECTIN DOMAIN-CONTAINING PROTEIN"/>
    <property type="match status" value="1"/>
</dbReference>
<dbReference type="InterPro" id="IPR000858">
    <property type="entry name" value="S_locus_glycoprot_dom"/>
</dbReference>